<dbReference type="Pfam" id="PF01084">
    <property type="entry name" value="Ribosomal_S18"/>
    <property type="match status" value="1"/>
</dbReference>
<keyword evidence="4 7" id="KW-0689">Ribosomal protein</keyword>
<evidence type="ECO:0000313" key="8">
    <source>
        <dbReference type="EMBL" id="AHK09990.1"/>
    </source>
</evidence>
<dbReference type="AlphaFoldDB" id="A0A067Z0X5"/>
<evidence type="ECO:0000256" key="5">
    <source>
        <dbReference type="ARBA" id="ARBA00023274"/>
    </source>
</evidence>
<keyword evidence="3" id="KW-0694">RNA-binding</keyword>
<gene>
    <name evidence="8" type="primary">rps18</name>
    <name evidence="8" type="ORF">PrwiCp021</name>
</gene>
<dbReference type="GO" id="GO:0006412">
    <property type="term" value="P:translation"/>
    <property type="evidence" value="ECO:0007669"/>
    <property type="project" value="InterPro"/>
</dbReference>
<protein>
    <recommendedName>
        <fullName evidence="6">Small ribosomal subunit protein bS18c</fullName>
    </recommendedName>
</protein>
<name>A0A067Z0X5_PROWI</name>
<geneLocation type="plastid" evidence="8"/>
<accession>A0A067Z0X5</accession>
<dbReference type="InterPro" id="IPR036870">
    <property type="entry name" value="Ribosomal_bS18_sf"/>
</dbReference>
<dbReference type="GO" id="GO:0003735">
    <property type="term" value="F:structural constituent of ribosome"/>
    <property type="evidence" value="ECO:0007669"/>
    <property type="project" value="InterPro"/>
</dbReference>
<evidence type="ECO:0000256" key="1">
    <source>
        <dbReference type="ARBA" id="ARBA00005589"/>
    </source>
</evidence>
<comment type="subunit">
    <text evidence="2">Part of the 30S ribosomal subunit.</text>
</comment>
<dbReference type="EMBL" id="KJ001761">
    <property type="protein sequence ID" value="AHK09990.1"/>
    <property type="molecule type" value="Genomic_DNA"/>
</dbReference>
<dbReference type="GO" id="GO:0070181">
    <property type="term" value="F:small ribosomal subunit rRNA binding"/>
    <property type="evidence" value="ECO:0007669"/>
    <property type="project" value="TreeGrafter"/>
</dbReference>
<reference evidence="8" key="1">
    <citation type="submission" date="2013-12" db="EMBL/GenBank/DDBJ databases">
        <title>The plastid genomes of microalgae Chlorella protothecoides and Prototheca wickerhamii shed light on the evolutionary transition from autotroph to heterotroph.</title>
        <authorList>
            <person name="Yan D."/>
            <person name="Wang Y."/>
            <person name="Murakami T."/>
            <person name="Shen Y."/>
            <person name="Gong J."/>
            <person name="Gao C."/>
            <person name="Jiang H."/>
            <person name="Smith D.R."/>
            <person name="Pombert J.F."/>
            <person name="Wu Q."/>
            <person name="Dai J."/>
        </authorList>
    </citation>
    <scope>NUCLEOTIDE SEQUENCE</scope>
    <source>
        <strain evidence="8">SAG 263-11</strain>
    </source>
</reference>
<dbReference type="Gene3D" id="4.10.640.10">
    <property type="entry name" value="Ribosomal protein S18"/>
    <property type="match status" value="1"/>
</dbReference>
<dbReference type="GO" id="GO:0005763">
    <property type="term" value="C:mitochondrial small ribosomal subunit"/>
    <property type="evidence" value="ECO:0007669"/>
    <property type="project" value="TreeGrafter"/>
</dbReference>
<keyword evidence="8" id="KW-0934">Plastid</keyword>
<evidence type="ECO:0000256" key="3">
    <source>
        <dbReference type="ARBA" id="ARBA00022884"/>
    </source>
</evidence>
<organism evidence="8">
    <name type="scientific">Prototheca wickerhamii</name>
    <dbReference type="NCBI Taxonomy" id="3111"/>
    <lineage>
        <taxon>Eukaryota</taxon>
        <taxon>Viridiplantae</taxon>
        <taxon>Chlorophyta</taxon>
        <taxon>core chlorophytes</taxon>
        <taxon>Trebouxiophyceae</taxon>
        <taxon>Chlorellales</taxon>
        <taxon>Chlorellaceae</taxon>
        <taxon>Prototheca</taxon>
    </lineage>
</organism>
<dbReference type="SUPFAM" id="SSF46911">
    <property type="entry name" value="Ribosomal protein S18"/>
    <property type="match status" value="1"/>
</dbReference>
<dbReference type="NCBIfam" id="TIGR00165">
    <property type="entry name" value="S18"/>
    <property type="match status" value="1"/>
</dbReference>
<dbReference type="PRINTS" id="PR00974">
    <property type="entry name" value="RIBOSOMALS18"/>
</dbReference>
<evidence type="ECO:0000256" key="7">
    <source>
        <dbReference type="RuleBase" id="RU003910"/>
    </source>
</evidence>
<dbReference type="InterPro" id="IPR001648">
    <property type="entry name" value="Ribosomal_bS18"/>
</dbReference>
<sequence>MDYKNTKLLANFLSPQGQILSKKITGLTSKQQRNIAIAIKRGRMGGLLPFINRNLIEI</sequence>
<proteinExistence type="inferred from homology"/>
<evidence type="ECO:0000256" key="6">
    <source>
        <dbReference type="ARBA" id="ARBA00035266"/>
    </source>
</evidence>
<evidence type="ECO:0000256" key="4">
    <source>
        <dbReference type="ARBA" id="ARBA00022980"/>
    </source>
</evidence>
<evidence type="ECO:0000256" key="2">
    <source>
        <dbReference type="ARBA" id="ARBA00011458"/>
    </source>
</evidence>
<comment type="similarity">
    <text evidence="1 7">Belongs to the bacterial ribosomal protein bS18 family.</text>
</comment>
<dbReference type="PANTHER" id="PTHR13479:SF40">
    <property type="entry name" value="SMALL RIBOSOMAL SUBUNIT PROTEIN BS18M"/>
    <property type="match status" value="1"/>
</dbReference>
<dbReference type="PANTHER" id="PTHR13479">
    <property type="entry name" value="30S RIBOSOMAL PROTEIN S18"/>
    <property type="match status" value="1"/>
</dbReference>
<keyword evidence="5 7" id="KW-0687">Ribonucleoprotein</keyword>